<keyword evidence="1" id="KW-1133">Transmembrane helix</keyword>
<dbReference type="Proteomes" id="UP000177103">
    <property type="component" value="Unassembled WGS sequence"/>
</dbReference>
<protein>
    <submittedName>
        <fullName evidence="2">Uncharacterized protein</fullName>
    </submittedName>
</protein>
<comment type="caution">
    <text evidence="2">The sequence shown here is derived from an EMBL/GenBank/DDBJ whole genome shotgun (WGS) entry which is preliminary data.</text>
</comment>
<reference evidence="2 3" key="1">
    <citation type="journal article" date="2016" name="Nat. Commun.">
        <title>Thousands of microbial genomes shed light on interconnected biogeochemical processes in an aquifer system.</title>
        <authorList>
            <person name="Anantharaman K."/>
            <person name="Brown C.T."/>
            <person name="Hug L.A."/>
            <person name="Sharon I."/>
            <person name="Castelle C.J."/>
            <person name="Probst A.J."/>
            <person name="Thomas B.C."/>
            <person name="Singh A."/>
            <person name="Wilkins M.J."/>
            <person name="Karaoz U."/>
            <person name="Brodie E.L."/>
            <person name="Williams K.H."/>
            <person name="Hubbard S.S."/>
            <person name="Banfield J.F."/>
        </authorList>
    </citation>
    <scope>NUCLEOTIDE SEQUENCE [LARGE SCALE GENOMIC DNA]</scope>
</reference>
<gene>
    <name evidence="2" type="ORF">A2Y57_00315</name>
</gene>
<evidence type="ECO:0000313" key="3">
    <source>
        <dbReference type="Proteomes" id="UP000177103"/>
    </source>
</evidence>
<name>A0A1G1WAI2_9BACT</name>
<dbReference type="AlphaFoldDB" id="A0A1G1WAI2"/>
<proteinExistence type="predicted"/>
<keyword evidence="1" id="KW-0472">Membrane</keyword>
<organism evidence="2 3">
    <name type="scientific">Candidatus Woykebacteria bacterium RBG_13_40_7b</name>
    <dbReference type="NCBI Taxonomy" id="1802594"/>
    <lineage>
        <taxon>Bacteria</taxon>
        <taxon>Candidatus Woykeibacteriota</taxon>
    </lineage>
</organism>
<dbReference type="EMBL" id="MHCQ01000017">
    <property type="protein sequence ID" value="OGY24675.1"/>
    <property type="molecule type" value="Genomic_DNA"/>
</dbReference>
<accession>A0A1G1WAI2</accession>
<feature type="transmembrane region" description="Helical" evidence="1">
    <location>
        <begin position="9"/>
        <end position="29"/>
    </location>
</feature>
<keyword evidence="1" id="KW-0812">Transmembrane</keyword>
<evidence type="ECO:0000256" key="1">
    <source>
        <dbReference type="SAM" id="Phobius"/>
    </source>
</evidence>
<evidence type="ECO:0000313" key="2">
    <source>
        <dbReference type="EMBL" id="OGY24675.1"/>
    </source>
</evidence>
<sequence length="133" mass="15017">MEDSKARKFVVIVFGLAFILVLFLSYSFFSGPGKTLEEELISATPYEQEEFKIEYVQESAKFRVTILQEPISDNVDLAIEWFAEEGVENTCDLKIFWTASQELIKAKKLKATDFPRCQGDSSSSLTPSISNVT</sequence>